<organism evidence="1 2">
    <name type="scientific">Pisolithus microcarpus 441</name>
    <dbReference type="NCBI Taxonomy" id="765257"/>
    <lineage>
        <taxon>Eukaryota</taxon>
        <taxon>Fungi</taxon>
        <taxon>Dikarya</taxon>
        <taxon>Basidiomycota</taxon>
        <taxon>Agaricomycotina</taxon>
        <taxon>Agaricomycetes</taxon>
        <taxon>Agaricomycetidae</taxon>
        <taxon>Boletales</taxon>
        <taxon>Sclerodermatineae</taxon>
        <taxon>Pisolithaceae</taxon>
        <taxon>Pisolithus</taxon>
    </lineage>
</organism>
<evidence type="ECO:0000313" key="1">
    <source>
        <dbReference type="EMBL" id="KIK20679.1"/>
    </source>
</evidence>
<gene>
    <name evidence="1" type="ORF">PISMIDRAFT_682077</name>
</gene>
<accession>A0A0C9Z381</accession>
<keyword evidence="2" id="KW-1185">Reference proteome</keyword>
<protein>
    <submittedName>
        <fullName evidence="1">Uncharacterized protein</fullName>
    </submittedName>
</protein>
<evidence type="ECO:0000313" key="2">
    <source>
        <dbReference type="Proteomes" id="UP000054018"/>
    </source>
</evidence>
<dbReference type="HOGENOM" id="CLU_2741019_0_0_1"/>
<sequence>MSWPSGIHSPGTRRFQVLLRPTCHTTKAYISKILLNPTDSCWTVAFIQVTIGKTPDVQSRLELTNEVSFEM</sequence>
<dbReference type="AlphaFoldDB" id="A0A0C9Z381"/>
<dbReference type="Proteomes" id="UP000054018">
    <property type="component" value="Unassembled WGS sequence"/>
</dbReference>
<proteinExistence type="predicted"/>
<reference evidence="2" key="2">
    <citation type="submission" date="2015-01" db="EMBL/GenBank/DDBJ databases">
        <title>Evolutionary Origins and Diversification of the Mycorrhizal Mutualists.</title>
        <authorList>
            <consortium name="DOE Joint Genome Institute"/>
            <consortium name="Mycorrhizal Genomics Consortium"/>
            <person name="Kohler A."/>
            <person name="Kuo A."/>
            <person name="Nagy L.G."/>
            <person name="Floudas D."/>
            <person name="Copeland A."/>
            <person name="Barry K.W."/>
            <person name="Cichocki N."/>
            <person name="Veneault-Fourrey C."/>
            <person name="LaButti K."/>
            <person name="Lindquist E.A."/>
            <person name="Lipzen A."/>
            <person name="Lundell T."/>
            <person name="Morin E."/>
            <person name="Murat C."/>
            <person name="Riley R."/>
            <person name="Ohm R."/>
            <person name="Sun H."/>
            <person name="Tunlid A."/>
            <person name="Henrissat B."/>
            <person name="Grigoriev I.V."/>
            <person name="Hibbett D.S."/>
            <person name="Martin F."/>
        </authorList>
    </citation>
    <scope>NUCLEOTIDE SEQUENCE [LARGE SCALE GENOMIC DNA]</scope>
    <source>
        <strain evidence="2">441</strain>
    </source>
</reference>
<name>A0A0C9Z381_9AGAM</name>
<reference evidence="1 2" key="1">
    <citation type="submission" date="2014-04" db="EMBL/GenBank/DDBJ databases">
        <authorList>
            <consortium name="DOE Joint Genome Institute"/>
            <person name="Kuo A."/>
            <person name="Kohler A."/>
            <person name="Costa M.D."/>
            <person name="Nagy L.G."/>
            <person name="Floudas D."/>
            <person name="Copeland A."/>
            <person name="Barry K.W."/>
            <person name="Cichocki N."/>
            <person name="Veneault-Fourrey C."/>
            <person name="LaButti K."/>
            <person name="Lindquist E.A."/>
            <person name="Lipzen A."/>
            <person name="Lundell T."/>
            <person name="Morin E."/>
            <person name="Murat C."/>
            <person name="Sun H."/>
            <person name="Tunlid A."/>
            <person name="Henrissat B."/>
            <person name="Grigoriev I.V."/>
            <person name="Hibbett D.S."/>
            <person name="Martin F."/>
            <person name="Nordberg H.P."/>
            <person name="Cantor M.N."/>
            <person name="Hua S.X."/>
        </authorList>
    </citation>
    <scope>NUCLEOTIDE SEQUENCE [LARGE SCALE GENOMIC DNA]</scope>
    <source>
        <strain evidence="1 2">441</strain>
    </source>
</reference>
<dbReference type="EMBL" id="KN833760">
    <property type="protein sequence ID" value="KIK20679.1"/>
    <property type="molecule type" value="Genomic_DNA"/>
</dbReference>